<evidence type="ECO:0000259" key="3">
    <source>
        <dbReference type="Pfam" id="PF07992"/>
    </source>
</evidence>
<accession>A0A2M7FEL1</accession>
<feature type="domain" description="FAD/NAD(P)-binding" evidence="3">
    <location>
        <begin position="16"/>
        <end position="106"/>
    </location>
</feature>
<dbReference type="InterPro" id="IPR036188">
    <property type="entry name" value="FAD/NAD-bd_sf"/>
</dbReference>
<dbReference type="Pfam" id="PF07992">
    <property type="entry name" value="Pyr_redox_2"/>
    <property type="match status" value="1"/>
</dbReference>
<dbReference type="Gene3D" id="3.50.50.60">
    <property type="entry name" value="FAD/NAD(P)-binding domain"/>
    <property type="match status" value="2"/>
</dbReference>
<dbReference type="EMBL" id="PFFD01000006">
    <property type="protein sequence ID" value="PIV87328.1"/>
    <property type="molecule type" value="Genomic_DNA"/>
</dbReference>
<evidence type="ECO:0000313" key="5">
    <source>
        <dbReference type="Proteomes" id="UP000228497"/>
    </source>
</evidence>
<organism evidence="4 5">
    <name type="scientific">Candidatus Kaiserbacteria bacterium CG17_big_fil_post_rev_8_21_14_2_50_51_7</name>
    <dbReference type="NCBI Taxonomy" id="1974613"/>
    <lineage>
        <taxon>Bacteria</taxon>
        <taxon>Candidatus Kaiseribacteriota</taxon>
    </lineage>
</organism>
<dbReference type="PANTHER" id="PTHR48105">
    <property type="entry name" value="THIOREDOXIN REDUCTASE 1-RELATED-RELATED"/>
    <property type="match status" value="1"/>
</dbReference>
<keyword evidence="2" id="KW-0560">Oxidoreductase</keyword>
<protein>
    <recommendedName>
        <fullName evidence="3">FAD/NAD(P)-binding domain-containing protein</fullName>
    </recommendedName>
</protein>
<dbReference type="InterPro" id="IPR050097">
    <property type="entry name" value="Ferredoxin-NADP_redctase_2"/>
</dbReference>
<sequence>GSPKVSGAELAKLFRAHLDAVKGDAVTFEMHERVVSLEQTPEKLFLARTKNGKEFTAKAVLIASGAGRRKLDIPGAEKFENKGVTYCASCDGPLFSEMDVAVIGGG</sequence>
<comment type="caution">
    <text evidence="4">The sequence shown here is derived from an EMBL/GenBank/DDBJ whole genome shotgun (WGS) entry which is preliminary data.</text>
</comment>
<gene>
    <name evidence="4" type="ORF">COW49_00105</name>
</gene>
<proteinExistence type="predicted"/>
<name>A0A2M7FEL1_9BACT</name>
<keyword evidence="1" id="KW-0285">Flavoprotein</keyword>
<dbReference type="PRINTS" id="PR00368">
    <property type="entry name" value="FADPNR"/>
</dbReference>
<dbReference type="Proteomes" id="UP000228497">
    <property type="component" value="Unassembled WGS sequence"/>
</dbReference>
<dbReference type="InterPro" id="IPR023753">
    <property type="entry name" value="FAD/NAD-binding_dom"/>
</dbReference>
<dbReference type="SUPFAM" id="SSF51905">
    <property type="entry name" value="FAD/NAD(P)-binding domain"/>
    <property type="match status" value="1"/>
</dbReference>
<feature type="non-terminal residue" evidence="4">
    <location>
        <position position="106"/>
    </location>
</feature>
<evidence type="ECO:0000313" key="4">
    <source>
        <dbReference type="EMBL" id="PIV87328.1"/>
    </source>
</evidence>
<dbReference type="PRINTS" id="PR00469">
    <property type="entry name" value="PNDRDTASEII"/>
</dbReference>
<dbReference type="AlphaFoldDB" id="A0A2M7FEL1"/>
<evidence type="ECO:0000256" key="1">
    <source>
        <dbReference type="ARBA" id="ARBA00022630"/>
    </source>
</evidence>
<feature type="non-terminal residue" evidence="4">
    <location>
        <position position="1"/>
    </location>
</feature>
<dbReference type="GO" id="GO:0016491">
    <property type="term" value="F:oxidoreductase activity"/>
    <property type="evidence" value="ECO:0007669"/>
    <property type="project" value="UniProtKB-KW"/>
</dbReference>
<evidence type="ECO:0000256" key="2">
    <source>
        <dbReference type="ARBA" id="ARBA00023002"/>
    </source>
</evidence>
<reference evidence="5" key="1">
    <citation type="submission" date="2017-09" db="EMBL/GenBank/DDBJ databases">
        <title>Depth-based differentiation of microbial function through sediment-hosted aquifers and enrichment of novel symbionts in the deep terrestrial subsurface.</title>
        <authorList>
            <person name="Probst A.J."/>
            <person name="Ladd B."/>
            <person name="Jarett J.K."/>
            <person name="Geller-Mcgrath D.E."/>
            <person name="Sieber C.M.K."/>
            <person name="Emerson J.B."/>
            <person name="Anantharaman K."/>
            <person name="Thomas B.C."/>
            <person name="Malmstrom R."/>
            <person name="Stieglmeier M."/>
            <person name="Klingl A."/>
            <person name="Woyke T."/>
            <person name="Ryan C.M."/>
            <person name="Banfield J.F."/>
        </authorList>
    </citation>
    <scope>NUCLEOTIDE SEQUENCE [LARGE SCALE GENOMIC DNA]</scope>
</reference>